<comment type="subcellular location">
    <subcellularLocation>
        <location evidence="1">Membrane</location>
        <topology evidence="1">Multi-pass membrane protein</topology>
    </subcellularLocation>
</comment>
<reference evidence="6 7" key="1">
    <citation type="journal article" date="2014" name="PLoS ONE">
        <title>The first complete genome sequence of the class fimbriimonadia in the phylum armatimonadetes.</title>
        <authorList>
            <person name="Hu Z.Y."/>
            <person name="Wang Y.Z."/>
            <person name="Im W.T."/>
            <person name="Wang S.Y."/>
            <person name="Zhao G.P."/>
            <person name="Zheng H.J."/>
            <person name="Quan Z.X."/>
        </authorList>
    </citation>
    <scope>NUCLEOTIDE SEQUENCE [LARGE SCALE GENOMIC DNA]</scope>
    <source>
        <strain evidence="6">Gsoil 348</strain>
    </source>
</reference>
<evidence type="ECO:0000256" key="5">
    <source>
        <dbReference type="SAM" id="Phobius"/>
    </source>
</evidence>
<feature type="transmembrane region" description="Helical" evidence="5">
    <location>
        <begin position="57"/>
        <end position="76"/>
    </location>
</feature>
<sequence length="124" mass="13962">MISRTSTVPTQTERLVAAGMHIATIFAPLVGPAIVWALWRNSPFVSGHARRTFNGTLLLQGVLLFLGACSLIYTIWSISQTGWQNVNILALVLRWAIVWVFLIVLEWINILTALRHAYRAYRGE</sequence>
<dbReference type="InterPro" id="IPR019109">
    <property type="entry name" value="MamF_MmsF"/>
</dbReference>
<gene>
    <name evidence="6" type="ORF">OP10G_2201</name>
</gene>
<evidence type="ECO:0000313" key="7">
    <source>
        <dbReference type="Proteomes" id="UP000027982"/>
    </source>
</evidence>
<dbReference type="Pfam" id="PF09685">
    <property type="entry name" value="MamF_MmsF"/>
    <property type="match status" value="1"/>
</dbReference>
<evidence type="ECO:0000256" key="1">
    <source>
        <dbReference type="ARBA" id="ARBA00004141"/>
    </source>
</evidence>
<evidence type="ECO:0008006" key="8">
    <source>
        <dbReference type="Google" id="ProtNLM"/>
    </source>
</evidence>
<feature type="transmembrane region" description="Helical" evidence="5">
    <location>
        <begin position="88"/>
        <end position="114"/>
    </location>
</feature>
<keyword evidence="4 5" id="KW-0472">Membrane</keyword>
<organism evidence="6 7">
    <name type="scientific">Fimbriimonas ginsengisoli Gsoil 348</name>
    <dbReference type="NCBI Taxonomy" id="661478"/>
    <lineage>
        <taxon>Bacteria</taxon>
        <taxon>Bacillati</taxon>
        <taxon>Armatimonadota</taxon>
        <taxon>Fimbriimonadia</taxon>
        <taxon>Fimbriimonadales</taxon>
        <taxon>Fimbriimonadaceae</taxon>
        <taxon>Fimbriimonas</taxon>
    </lineage>
</organism>
<dbReference type="EMBL" id="CP007139">
    <property type="protein sequence ID" value="AIE85569.1"/>
    <property type="molecule type" value="Genomic_DNA"/>
</dbReference>
<dbReference type="Proteomes" id="UP000027982">
    <property type="component" value="Chromosome"/>
</dbReference>
<keyword evidence="3 5" id="KW-1133">Transmembrane helix</keyword>
<dbReference type="OrthoDB" id="9808930at2"/>
<dbReference type="AlphaFoldDB" id="A0A068NVI8"/>
<protein>
    <recommendedName>
        <fullName evidence="8">DUF4870 domain-containing protein</fullName>
    </recommendedName>
</protein>
<evidence type="ECO:0000256" key="4">
    <source>
        <dbReference type="ARBA" id="ARBA00023136"/>
    </source>
</evidence>
<accession>A0A068NVI8</accession>
<dbReference type="HOGENOM" id="CLU_2000514_0_0_0"/>
<evidence type="ECO:0000256" key="2">
    <source>
        <dbReference type="ARBA" id="ARBA00022692"/>
    </source>
</evidence>
<keyword evidence="2 5" id="KW-0812">Transmembrane</keyword>
<dbReference type="RefSeq" id="WP_025225867.1">
    <property type="nucleotide sequence ID" value="NZ_CP007139.1"/>
</dbReference>
<name>A0A068NVI8_FIMGI</name>
<evidence type="ECO:0000256" key="3">
    <source>
        <dbReference type="ARBA" id="ARBA00022989"/>
    </source>
</evidence>
<dbReference type="KEGG" id="fgi:OP10G_2201"/>
<keyword evidence="7" id="KW-1185">Reference proteome</keyword>
<evidence type="ECO:0000313" key="6">
    <source>
        <dbReference type="EMBL" id="AIE85569.1"/>
    </source>
</evidence>
<proteinExistence type="predicted"/>
<feature type="transmembrane region" description="Helical" evidence="5">
    <location>
        <begin position="15"/>
        <end position="36"/>
    </location>
</feature>